<name>A0A6G9Z1P9_9NOCA</name>
<dbReference type="InterPro" id="IPR016461">
    <property type="entry name" value="COMT-like"/>
</dbReference>
<dbReference type="PROSITE" id="PS51683">
    <property type="entry name" value="SAM_OMT_II"/>
    <property type="match status" value="1"/>
</dbReference>
<keyword evidence="2" id="KW-0808">Transferase</keyword>
<dbReference type="AlphaFoldDB" id="A0A6G9Z1P9"/>
<dbReference type="Gene3D" id="3.40.50.150">
    <property type="entry name" value="Vaccinia Virus protein VP39"/>
    <property type="match status" value="1"/>
</dbReference>
<evidence type="ECO:0000256" key="1">
    <source>
        <dbReference type="ARBA" id="ARBA00022603"/>
    </source>
</evidence>
<evidence type="ECO:0000313" key="5">
    <source>
        <dbReference type="EMBL" id="QIS19384.1"/>
    </source>
</evidence>
<dbReference type="Pfam" id="PF00891">
    <property type="entry name" value="Methyltransf_2"/>
    <property type="match status" value="1"/>
</dbReference>
<gene>
    <name evidence="5" type="ORF">F6W96_14925</name>
</gene>
<dbReference type="PANTHER" id="PTHR43712">
    <property type="entry name" value="PUTATIVE (AFU_ORTHOLOGUE AFUA_4G14580)-RELATED"/>
    <property type="match status" value="1"/>
</dbReference>
<feature type="domain" description="O-methyltransferase C-terminal" evidence="4">
    <location>
        <begin position="25"/>
        <end position="114"/>
    </location>
</feature>
<evidence type="ECO:0000259" key="4">
    <source>
        <dbReference type="Pfam" id="PF00891"/>
    </source>
</evidence>
<evidence type="ECO:0000256" key="3">
    <source>
        <dbReference type="ARBA" id="ARBA00022691"/>
    </source>
</evidence>
<dbReference type="Proteomes" id="UP000500953">
    <property type="component" value="Chromosome"/>
</dbReference>
<dbReference type="GO" id="GO:0032259">
    <property type="term" value="P:methylation"/>
    <property type="evidence" value="ECO:0007669"/>
    <property type="project" value="UniProtKB-KW"/>
</dbReference>
<sequence length="140" mass="15357">MAWEFGTARPRAWIETATNSWPVTFTRSVPPDGDVYLLSCVLHDRDDERCLTILRTCAAAIRPGAPLLIVERLLPADAAPSLAVAWDLHRLCNVGGRERTADHYEKLLTAAGFELVDITGLPLGGSLLRTRRLARSGNAH</sequence>
<dbReference type="GO" id="GO:0008171">
    <property type="term" value="F:O-methyltransferase activity"/>
    <property type="evidence" value="ECO:0007669"/>
    <property type="project" value="InterPro"/>
</dbReference>
<keyword evidence="3" id="KW-0949">S-adenosyl-L-methionine</keyword>
<evidence type="ECO:0000256" key="2">
    <source>
        <dbReference type="ARBA" id="ARBA00022679"/>
    </source>
</evidence>
<proteinExistence type="predicted"/>
<dbReference type="EMBL" id="CP046173">
    <property type="protein sequence ID" value="QIS19384.1"/>
    <property type="molecule type" value="Genomic_DNA"/>
</dbReference>
<dbReference type="PANTHER" id="PTHR43712:SF2">
    <property type="entry name" value="O-METHYLTRANSFERASE CICE"/>
    <property type="match status" value="1"/>
</dbReference>
<dbReference type="InterPro" id="IPR029063">
    <property type="entry name" value="SAM-dependent_MTases_sf"/>
</dbReference>
<dbReference type="SUPFAM" id="SSF53335">
    <property type="entry name" value="S-adenosyl-L-methionine-dependent methyltransferases"/>
    <property type="match status" value="1"/>
</dbReference>
<dbReference type="InterPro" id="IPR001077">
    <property type="entry name" value="COMT_C"/>
</dbReference>
<reference evidence="5 6" key="1">
    <citation type="journal article" date="2019" name="ACS Chem. Biol.">
        <title>Identification and Mobilization of a Cryptic Antibiotic Biosynthesis Gene Locus from a Human-Pathogenic Nocardia Isolate.</title>
        <authorList>
            <person name="Herisse M."/>
            <person name="Ishida K."/>
            <person name="Porter J.L."/>
            <person name="Howden B."/>
            <person name="Hertweck C."/>
            <person name="Stinear T.P."/>
            <person name="Pidot S.J."/>
        </authorList>
    </citation>
    <scope>NUCLEOTIDE SEQUENCE [LARGE SCALE GENOMIC DNA]</scope>
    <source>
        <strain evidence="5 6">AUSMDU00012715</strain>
    </source>
</reference>
<keyword evidence="1" id="KW-0489">Methyltransferase</keyword>
<evidence type="ECO:0000313" key="6">
    <source>
        <dbReference type="Proteomes" id="UP000500953"/>
    </source>
</evidence>
<protein>
    <recommendedName>
        <fullName evidence="4">O-methyltransferase C-terminal domain-containing protein</fullName>
    </recommendedName>
</protein>
<organism evidence="5 6">
    <name type="scientific">Nocardia terpenica</name>
    <dbReference type="NCBI Taxonomy" id="455432"/>
    <lineage>
        <taxon>Bacteria</taxon>
        <taxon>Bacillati</taxon>
        <taxon>Actinomycetota</taxon>
        <taxon>Actinomycetes</taxon>
        <taxon>Mycobacteriales</taxon>
        <taxon>Nocardiaceae</taxon>
        <taxon>Nocardia</taxon>
    </lineage>
</organism>
<accession>A0A6G9Z1P9</accession>